<comment type="caution">
    <text evidence="1">The sequence shown here is derived from an EMBL/GenBank/DDBJ whole genome shotgun (WGS) entry which is preliminary data.</text>
</comment>
<proteinExistence type="predicted"/>
<keyword evidence="2" id="KW-1185">Reference proteome</keyword>
<dbReference type="InterPro" id="IPR029058">
    <property type="entry name" value="AB_hydrolase_fold"/>
</dbReference>
<reference evidence="2" key="1">
    <citation type="journal article" date="2019" name="Int. J. Syst. Evol. Microbiol.">
        <title>The Global Catalogue of Microorganisms (GCM) 10K type strain sequencing project: providing services to taxonomists for standard genome sequencing and annotation.</title>
        <authorList>
            <consortium name="The Broad Institute Genomics Platform"/>
            <consortium name="The Broad Institute Genome Sequencing Center for Infectious Disease"/>
            <person name="Wu L."/>
            <person name="Ma J."/>
        </authorList>
    </citation>
    <scope>NUCLEOTIDE SEQUENCE [LARGE SCALE GENOMIC DNA]</scope>
    <source>
        <strain evidence="2">CCM 9110</strain>
    </source>
</reference>
<evidence type="ECO:0000313" key="1">
    <source>
        <dbReference type="EMBL" id="MFD1399073.1"/>
    </source>
</evidence>
<organism evidence="1 2">
    <name type="scientific">Lacticaseibacillus suilingensis</name>
    <dbReference type="NCBI Taxonomy" id="2799577"/>
    <lineage>
        <taxon>Bacteria</taxon>
        <taxon>Bacillati</taxon>
        <taxon>Bacillota</taxon>
        <taxon>Bacilli</taxon>
        <taxon>Lactobacillales</taxon>
        <taxon>Lactobacillaceae</taxon>
        <taxon>Lacticaseibacillus</taxon>
    </lineage>
</organism>
<evidence type="ECO:0000313" key="2">
    <source>
        <dbReference type="Proteomes" id="UP001597199"/>
    </source>
</evidence>
<sequence length="374" mass="41192">MQSMLDFAQTHAEVSFNELPLTPVDGVILAQLAYFAFDQLPTASGMLGGLTRPKQVTLLTQDTWRPEANAQLLHTLAKAPRYQHIIWHDQVQQLDLDAQKQFSAITFSLPNQQQYLAFRGTRAAFVDWKEDFNMAYMQTIPSQKAALAYLKTIAAAYPGPLILGGHSKGGTLATYAFVKAPKHLQARISATYNADGPGLGEALPEALMSRLHKLVPQTSLIGTLFDPTAGFSVVKSDAHGFGQHDPFSWEVANEDFVSLPKTDQLSQLAQTTIATWTASLDEATKEACLNAAYALITQTDATSFAELKADWPHNAQAIFSGLRHGDPMARQQWLFAIGQLIVALRGAILPTLSKPQRPHFDWPWANAKHEKTDQ</sequence>
<accession>A0ABW4BGP8</accession>
<dbReference type="InterPro" id="IPR024499">
    <property type="entry name" value="Mbeg1-like"/>
</dbReference>
<protein>
    <submittedName>
        <fullName evidence="1">Mbeg1-like protein</fullName>
    </submittedName>
</protein>
<name>A0ABW4BGP8_9LACO</name>
<dbReference type="Gene3D" id="3.40.50.1820">
    <property type="entry name" value="alpha/beta hydrolase"/>
    <property type="match status" value="1"/>
</dbReference>
<dbReference type="Proteomes" id="UP001597199">
    <property type="component" value="Unassembled WGS sequence"/>
</dbReference>
<dbReference type="SUPFAM" id="SSF53474">
    <property type="entry name" value="alpha/beta-Hydrolases"/>
    <property type="match status" value="1"/>
</dbReference>
<dbReference type="RefSeq" id="WP_204118255.1">
    <property type="nucleotide sequence ID" value="NZ_BOLV01000003.1"/>
</dbReference>
<dbReference type="EMBL" id="JBHTOA010000030">
    <property type="protein sequence ID" value="MFD1399073.1"/>
    <property type="molecule type" value="Genomic_DNA"/>
</dbReference>
<gene>
    <name evidence="1" type="ORF">ACFQ41_07100</name>
</gene>
<dbReference type="Pfam" id="PF11187">
    <property type="entry name" value="Mbeg1-like"/>
    <property type="match status" value="1"/>
</dbReference>